<comment type="caution">
    <text evidence="1">The sequence shown here is derived from an EMBL/GenBank/DDBJ whole genome shotgun (WGS) entry which is preliminary data.</text>
</comment>
<dbReference type="VEuPathDB" id="HostDB:GeneID_118668972"/>
<accession>A0A7J7U655</accession>
<protein>
    <submittedName>
        <fullName evidence="1">Pseudouridine synthase 10</fullName>
    </submittedName>
</protein>
<dbReference type="Proteomes" id="UP000527355">
    <property type="component" value="Unassembled WGS sequence"/>
</dbReference>
<organism evidence="1 2">
    <name type="scientific">Myotis myotis</name>
    <name type="common">Greater mouse-eared bat</name>
    <name type="synonym">Vespertilio myotis</name>
    <dbReference type="NCBI Taxonomy" id="51298"/>
    <lineage>
        <taxon>Eukaryota</taxon>
        <taxon>Metazoa</taxon>
        <taxon>Chordata</taxon>
        <taxon>Craniata</taxon>
        <taxon>Vertebrata</taxon>
        <taxon>Euteleostomi</taxon>
        <taxon>Mammalia</taxon>
        <taxon>Eutheria</taxon>
        <taxon>Laurasiatheria</taxon>
        <taxon>Chiroptera</taxon>
        <taxon>Yangochiroptera</taxon>
        <taxon>Vespertilionidae</taxon>
        <taxon>Myotis</taxon>
    </lineage>
</organism>
<gene>
    <name evidence="1" type="ORF">mMyoMyo1_016082</name>
</gene>
<sequence length="45" mass="5199">MFPLTEGNKHVAQLLFSTGTCPRCIFRFCGVDFHAPYKLSYEMKN</sequence>
<proteinExistence type="predicted"/>
<dbReference type="Gene3D" id="1.10.10.2050">
    <property type="match status" value="1"/>
</dbReference>
<name>A0A7J7U655_MYOMY</name>
<dbReference type="EMBL" id="JABWUV010000014">
    <property type="protein sequence ID" value="KAF6308359.1"/>
    <property type="molecule type" value="Genomic_DNA"/>
</dbReference>
<evidence type="ECO:0000313" key="1">
    <source>
        <dbReference type="EMBL" id="KAF6308359.1"/>
    </source>
</evidence>
<dbReference type="FunFam" id="1.10.10.2050:FF:000001">
    <property type="entry name" value="putative tRNA pseudouridine synthase Pus10"/>
    <property type="match status" value="1"/>
</dbReference>
<dbReference type="AlphaFoldDB" id="A0A7J7U655"/>
<keyword evidence="2" id="KW-1185">Reference proteome</keyword>
<reference evidence="1 2" key="1">
    <citation type="journal article" date="2020" name="Nature">
        <title>Six reference-quality genomes reveal evolution of bat adaptations.</title>
        <authorList>
            <person name="Jebb D."/>
            <person name="Huang Z."/>
            <person name="Pippel M."/>
            <person name="Hughes G.M."/>
            <person name="Lavrichenko K."/>
            <person name="Devanna P."/>
            <person name="Winkler S."/>
            <person name="Jermiin L.S."/>
            <person name="Skirmuntt E.C."/>
            <person name="Katzourakis A."/>
            <person name="Burkitt-Gray L."/>
            <person name="Ray D.A."/>
            <person name="Sullivan K.A.M."/>
            <person name="Roscito J.G."/>
            <person name="Kirilenko B.M."/>
            <person name="Davalos L.M."/>
            <person name="Corthals A.P."/>
            <person name="Power M.L."/>
            <person name="Jones G."/>
            <person name="Ransome R.D."/>
            <person name="Dechmann D.K.N."/>
            <person name="Locatelli A.G."/>
            <person name="Puechmaille S.J."/>
            <person name="Fedrigo O."/>
            <person name="Jarvis E.D."/>
            <person name="Hiller M."/>
            <person name="Vernes S.C."/>
            <person name="Myers E.W."/>
            <person name="Teeling E.C."/>
        </authorList>
    </citation>
    <scope>NUCLEOTIDE SEQUENCE [LARGE SCALE GENOMIC DNA]</scope>
    <source>
        <strain evidence="1">MMyoMyo1</strain>
        <tissue evidence="1">Flight muscle</tissue>
    </source>
</reference>
<evidence type="ECO:0000313" key="2">
    <source>
        <dbReference type="Proteomes" id="UP000527355"/>
    </source>
</evidence>